<dbReference type="AlphaFoldDB" id="A0A4Y7KLF6"/>
<accession>A0A4Y7KLF6</accession>
<name>A0A4Y7KLF6_PAPSO</name>
<evidence type="ECO:0000313" key="1">
    <source>
        <dbReference type="EMBL" id="RZC73170.1"/>
    </source>
</evidence>
<organism evidence="1 2">
    <name type="scientific">Papaver somniferum</name>
    <name type="common">Opium poppy</name>
    <dbReference type="NCBI Taxonomy" id="3469"/>
    <lineage>
        <taxon>Eukaryota</taxon>
        <taxon>Viridiplantae</taxon>
        <taxon>Streptophyta</taxon>
        <taxon>Embryophyta</taxon>
        <taxon>Tracheophyta</taxon>
        <taxon>Spermatophyta</taxon>
        <taxon>Magnoliopsida</taxon>
        <taxon>Ranunculales</taxon>
        <taxon>Papaveraceae</taxon>
        <taxon>Papaveroideae</taxon>
        <taxon>Papaver</taxon>
    </lineage>
</organism>
<dbReference type="EMBL" id="CM010722">
    <property type="protein sequence ID" value="RZC73170.1"/>
    <property type="molecule type" value="Genomic_DNA"/>
</dbReference>
<dbReference type="Gramene" id="RZC73170">
    <property type="protein sequence ID" value="RZC73170"/>
    <property type="gene ID" value="C5167_048649"/>
</dbReference>
<protein>
    <submittedName>
        <fullName evidence="1">Uncharacterized protein</fullName>
    </submittedName>
</protein>
<dbReference type="Proteomes" id="UP000316621">
    <property type="component" value="Chromosome 8"/>
</dbReference>
<reference evidence="1 2" key="1">
    <citation type="journal article" date="2018" name="Science">
        <title>The opium poppy genome and morphinan production.</title>
        <authorList>
            <person name="Guo L."/>
            <person name="Winzer T."/>
            <person name="Yang X."/>
            <person name="Li Y."/>
            <person name="Ning Z."/>
            <person name="He Z."/>
            <person name="Teodor R."/>
            <person name="Lu Y."/>
            <person name="Bowser T.A."/>
            <person name="Graham I.A."/>
            <person name="Ye K."/>
        </authorList>
    </citation>
    <scope>NUCLEOTIDE SEQUENCE [LARGE SCALE GENOMIC DNA]</scope>
    <source>
        <strain evidence="2">cv. HN1</strain>
        <tissue evidence="1">Leaves</tissue>
    </source>
</reference>
<sequence>MRGCWMMQDAWVFASTKEENVKPQTRRSTDEMVKMCVKQIVNQIESDNIDVLKEWWREANSTGGGQEDEIIGVEMKGFYYASTQSPTFQDELLPHIQINTRTTDRSNLTWTPATYLYSRLLCPSIHPRIIRRTKKNKKKGAMGLIHLICRMSGLLFGTEPAVISKHCTHFLAEKQDDGVNGDLGLRQLCTF</sequence>
<keyword evidence="2" id="KW-1185">Reference proteome</keyword>
<gene>
    <name evidence="1" type="ORF">C5167_048649</name>
</gene>
<proteinExistence type="predicted"/>
<evidence type="ECO:0000313" key="2">
    <source>
        <dbReference type="Proteomes" id="UP000316621"/>
    </source>
</evidence>